<keyword evidence="1" id="KW-1133">Transmembrane helix</keyword>
<protein>
    <recommendedName>
        <fullName evidence="4">ABC transporter permease</fullName>
    </recommendedName>
</protein>
<evidence type="ECO:0000313" key="2">
    <source>
        <dbReference type="EMBL" id="MDA2805259.1"/>
    </source>
</evidence>
<keyword evidence="1" id="KW-0472">Membrane</keyword>
<gene>
    <name evidence="2" type="ORF">O4U47_12125</name>
</gene>
<feature type="transmembrane region" description="Helical" evidence="1">
    <location>
        <begin position="388"/>
        <end position="407"/>
    </location>
</feature>
<feature type="transmembrane region" description="Helical" evidence="1">
    <location>
        <begin position="320"/>
        <end position="343"/>
    </location>
</feature>
<dbReference type="RefSeq" id="WP_270677918.1">
    <property type="nucleotide sequence ID" value="NZ_JAQFWP010000018.1"/>
</dbReference>
<feature type="transmembrane region" description="Helical" evidence="1">
    <location>
        <begin position="55"/>
        <end position="78"/>
    </location>
</feature>
<dbReference type="EMBL" id="JAQFWP010000018">
    <property type="protein sequence ID" value="MDA2805259.1"/>
    <property type="molecule type" value="Genomic_DNA"/>
</dbReference>
<feature type="transmembrane region" description="Helical" evidence="1">
    <location>
        <begin position="179"/>
        <end position="197"/>
    </location>
</feature>
<comment type="caution">
    <text evidence="2">The sequence shown here is derived from an EMBL/GenBank/DDBJ whole genome shotgun (WGS) entry which is preliminary data.</text>
</comment>
<keyword evidence="3" id="KW-1185">Reference proteome</keyword>
<reference evidence="2" key="1">
    <citation type="submission" date="2023-01" db="EMBL/GenBank/DDBJ databases">
        <title>Draft genome sequence of Nocardiopsis sp. LSu2-4 isolated from halophytes.</title>
        <authorList>
            <person name="Duangmal K."/>
            <person name="Chantavorakit T."/>
        </authorList>
    </citation>
    <scope>NUCLEOTIDE SEQUENCE</scope>
    <source>
        <strain evidence="2">LSu2-4</strain>
    </source>
</reference>
<proteinExistence type="predicted"/>
<name>A0ABT4TKP5_9ACTN</name>
<feature type="transmembrane region" description="Helical" evidence="1">
    <location>
        <begin position="477"/>
        <end position="496"/>
    </location>
</feature>
<feature type="transmembrane region" description="Helical" evidence="1">
    <location>
        <begin position="109"/>
        <end position="133"/>
    </location>
</feature>
<feature type="transmembrane region" description="Helical" evidence="1">
    <location>
        <begin position="256"/>
        <end position="273"/>
    </location>
</feature>
<feature type="transmembrane region" description="Helical" evidence="1">
    <location>
        <begin position="419"/>
        <end position="438"/>
    </location>
</feature>
<feature type="transmembrane region" description="Helical" evidence="1">
    <location>
        <begin position="145"/>
        <end position="167"/>
    </location>
</feature>
<evidence type="ECO:0000313" key="3">
    <source>
        <dbReference type="Proteomes" id="UP001165685"/>
    </source>
</evidence>
<organism evidence="2 3">
    <name type="scientific">Nocardiopsis suaedae</name>
    <dbReference type="NCBI Taxonomy" id="3018444"/>
    <lineage>
        <taxon>Bacteria</taxon>
        <taxon>Bacillati</taxon>
        <taxon>Actinomycetota</taxon>
        <taxon>Actinomycetes</taxon>
        <taxon>Streptosporangiales</taxon>
        <taxon>Nocardiopsidaceae</taxon>
        <taxon>Nocardiopsis</taxon>
    </lineage>
</organism>
<feature type="transmembrane region" description="Helical" evidence="1">
    <location>
        <begin position="450"/>
        <end position="471"/>
    </location>
</feature>
<evidence type="ECO:0000256" key="1">
    <source>
        <dbReference type="SAM" id="Phobius"/>
    </source>
</evidence>
<keyword evidence="1" id="KW-0812">Transmembrane</keyword>
<sequence length="504" mass="51321">MILRLAAGDLRERVRRPSYAMTLLASAGLAYLAVPAADGHWTVVDAGGFRGVYDMAYVGAVVALAGALWLALGGFYVVRGSVERDRRTGVGRVLATAPLRGPAYLAGKYLSNVAVLVSMAAVLVGVAVVMWWARGEDAAADPAGLLLPFLLITLPVMAAVAAAALVFDTVPGLRGGFGNLVWIPVWGAFVFLGNSGGSSFSGIGTRAFASAFGEGAERTDVEVGEFSLGFTYVDDPLTPLPWAGLDLGGGFLADRAALVAGAVAAVALCGVWFRMARTDATGAGAAGAVGGRLLGGRLRAADPAALLPAPRTLVGAEFRILVSGVSAWWWLGAGGLLLVGLVLPPEAGRTALLPVAWIWPALVWSRIGTSAIASGVEGLVESYPRPVARLLAGWAAGAALSALVGAGPLLRAAAAGDTAAVAAWCAGAAFVPALALLLGTLGRTPMLFQVLYPILWYMAVNAIDAADYMGMHTPDPASSAVTAGAAAVLLSGAVAVDRVRRARA</sequence>
<feature type="transmembrane region" description="Helical" evidence="1">
    <location>
        <begin position="355"/>
        <end position="376"/>
    </location>
</feature>
<evidence type="ECO:0008006" key="4">
    <source>
        <dbReference type="Google" id="ProtNLM"/>
    </source>
</evidence>
<dbReference type="Proteomes" id="UP001165685">
    <property type="component" value="Unassembled WGS sequence"/>
</dbReference>
<accession>A0ABT4TKP5</accession>